<evidence type="ECO:0000256" key="16">
    <source>
        <dbReference type="SAM" id="MobiDB-lite"/>
    </source>
</evidence>
<evidence type="ECO:0000256" key="8">
    <source>
        <dbReference type="ARBA" id="ARBA00022692"/>
    </source>
</evidence>
<feature type="transmembrane region" description="Helical" evidence="17">
    <location>
        <begin position="237"/>
        <end position="253"/>
    </location>
</feature>
<dbReference type="AlphaFoldDB" id="A0A4V3CWS1"/>
<evidence type="ECO:0000256" key="12">
    <source>
        <dbReference type="ARBA" id="ARBA00023209"/>
    </source>
</evidence>
<dbReference type="EMBL" id="SNXY01000006">
    <property type="protein sequence ID" value="TDP87458.1"/>
    <property type="molecule type" value="Genomic_DNA"/>
</dbReference>
<organism evidence="19 20">
    <name type="scientific">Oharaeibacter diazotrophicus</name>
    <dbReference type="NCBI Taxonomy" id="1920512"/>
    <lineage>
        <taxon>Bacteria</taxon>
        <taxon>Pseudomonadati</taxon>
        <taxon>Pseudomonadota</taxon>
        <taxon>Alphaproteobacteria</taxon>
        <taxon>Hyphomicrobiales</taxon>
        <taxon>Pleomorphomonadaceae</taxon>
        <taxon>Oharaeibacter</taxon>
    </lineage>
</organism>
<comment type="subcellular location">
    <subcellularLocation>
        <location evidence="2">Endomembrane system</location>
        <topology evidence="2">Multi-pass membrane protein</topology>
    </subcellularLocation>
</comment>
<keyword evidence="9 17" id="KW-1133">Transmembrane helix</keyword>
<dbReference type="PANTHER" id="PTHR14269:SF61">
    <property type="entry name" value="CDP-DIACYLGLYCEROL--SERINE O-PHOSPHATIDYLTRANSFERASE"/>
    <property type="match status" value="1"/>
</dbReference>
<evidence type="ECO:0000256" key="1">
    <source>
        <dbReference type="ARBA" id="ARBA00000287"/>
    </source>
</evidence>
<evidence type="ECO:0000313" key="20">
    <source>
        <dbReference type="Proteomes" id="UP000294547"/>
    </source>
</evidence>
<proteinExistence type="inferred from homology"/>
<evidence type="ECO:0000256" key="13">
    <source>
        <dbReference type="ARBA" id="ARBA00023264"/>
    </source>
</evidence>
<evidence type="ECO:0000256" key="17">
    <source>
        <dbReference type="SAM" id="Phobius"/>
    </source>
</evidence>
<comment type="catalytic activity">
    <reaction evidence="1">
        <text>a CDP-1,2-diacyl-sn-glycerol + L-serine = a 1,2-diacyl-sn-glycero-3-phospho-L-serine + CMP + H(+)</text>
        <dbReference type="Rhea" id="RHEA:16913"/>
        <dbReference type="ChEBI" id="CHEBI:15378"/>
        <dbReference type="ChEBI" id="CHEBI:33384"/>
        <dbReference type="ChEBI" id="CHEBI:57262"/>
        <dbReference type="ChEBI" id="CHEBI:58332"/>
        <dbReference type="ChEBI" id="CHEBI:60377"/>
        <dbReference type="EC" id="2.7.8.8"/>
    </reaction>
</comment>
<dbReference type="InterPro" id="IPR004533">
    <property type="entry name" value="CDP-diaglyc--ser_O-PTrfase"/>
</dbReference>
<name>A0A4V3CWS1_9HYPH</name>
<dbReference type="InterPro" id="IPR050324">
    <property type="entry name" value="CDP-alcohol_PTase-I"/>
</dbReference>
<feature type="compositionally biased region" description="Acidic residues" evidence="16">
    <location>
        <begin position="278"/>
        <end position="288"/>
    </location>
</feature>
<evidence type="ECO:0000256" key="6">
    <source>
        <dbReference type="ARBA" id="ARBA00022516"/>
    </source>
</evidence>
<comment type="similarity">
    <text evidence="3 15">Belongs to the CDP-alcohol phosphatidyltransferase class-I family.</text>
</comment>
<protein>
    <recommendedName>
        <fullName evidence="5">CDP-diacylglycerol--serine O-phosphatidyltransferase</fullName>
        <ecNumber evidence="4">2.7.8.8</ecNumber>
    </recommendedName>
    <alternativeName>
        <fullName evidence="14">Phosphatidylserine synthase</fullName>
    </alternativeName>
</protein>
<dbReference type="InterPro" id="IPR043130">
    <property type="entry name" value="CDP-OH_PTrfase_TM_dom"/>
</dbReference>
<feature type="transmembrane region" description="Helical" evidence="17">
    <location>
        <begin position="215"/>
        <end position="231"/>
    </location>
</feature>
<evidence type="ECO:0000256" key="2">
    <source>
        <dbReference type="ARBA" id="ARBA00004127"/>
    </source>
</evidence>
<evidence type="ECO:0000256" key="7">
    <source>
        <dbReference type="ARBA" id="ARBA00022679"/>
    </source>
</evidence>
<dbReference type="InterPro" id="IPR048254">
    <property type="entry name" value="CDP_ALCOHOL_P_TRANSF_CS"/>
</dbReference>
<keyword evidence="20" id="KW-1185">Reference proteome</keyword>
<reference evidence="19 20" key="1">
    <citation type="submission" date="2019-03" db="EMBL/GenBank/DDBJ databases">
        <title>Genomic Encyclopedia of Type Strains, Phase IV (KMG-IV): sequencing the most valuable type-strain genomes for metagenomic binning, comparative biology and taxonomic classification.</title>
        <authorList>
            <person name="Goeker M."/>
        </authorList>
    </citation>
    <scope>NUCLEOTIDE SEQUENCE [LARGE SCALE GENOMIC DNA]</scope>
    <source>
        <strain evidence="19 20">DSM 102969</strain>
    </source>
</reference>
<gene>
    <name evidence="19" type="ORF">EDD54_1353</name>
</gene>
<feature type="transmembrane region" description="Helical" evidence="17">
    <location>
        <begin position="91"/>
        <end position="111"/>
    </location>
</feature>
<evidence type="ECO:0000256" key="15">
    <source>
        <dbReference type="RuleBase" id="RU003750"/>
    </source>
</evidence>
<feature type="transmembrane region" description="Helical" evidence="17">
    <location>
        <begin position="57"/>
        <end position="79"/>
    </location>
</feature>
<sequence length="298" mass="32100">MTNIFPPVDPYDEPPGPVRRLGRRIPIRAIVPNLVTLLALCAGLTSIRLTFEGRFELAVYFILAAAVLDGLDGRIARYLRSTSRFGAELDSLSDFLAFGVAPAILLFGWILHGVKSFGWMAAMIFAIAGALRLARFNAMLDTEKPAWQGNFFTGVPAPAGAITVLLPVYLAQTGLQVPPEAAPAVGVYVVLVALLMVSRIPTFSGKKLGRVRRDLVLPVLVGVVAAVALFASFPFEMLAAATIAYLVFVPFGWRSWNRLARAHGTPEAEVGFEGPAEGGEEEDDDDEPEARPSADPRP</sequence>
<keyword evidence="13" id="KW-1208">Phospholipid metabolism</keyword>
<dbReference type="Gene3D" id="1.20.120.1760">
    <property type="match status" value="1"/>
</dbReference>
<evidence type="ECO:0000256" key="10">
    <source>
        <dbReference type="ARBA" id="ARBA00023098"/>
    </source>
</evidence>
<dbReference type="GO" id="GO:0003882">
    <property type="term" value="F:CDP-diacylglycerol-serine O-phosphatidyltransferase activity"/>
    <property type="evidence" value="ECO:0007669"/>
    <property type="project" value="UniProtKB-EC"/>
</dbReference>
<dbReference type="Proteomes" id="UP000294547">
    <property type="component" value="Unassembled WGS sequence"/>
</dbReference>
<keyword evidence="10" id="KW-0443">Lipid metabolism</keyword>
<feature type="transmembrane region" description="Helical" evidence="17">
    <location>
        <begin position="29"/>
        <end position="51"/>
    </location>
</feature>
<feature type="transmembrane region" description="Helical" evidence="17">
    <location>
        <begin position="117"/>
        <end position="134"/>
    </location>
</feature>
<keyword evidence="7 15" id="KW-0808">Transferase</keyword>
<dbReference type="NCBIfam" id="TIGR00473">
    <property type="entry name" value="pssA"/>
    <property type="match status" value="1"/>
</dbReference>
<evidence type="ECO:0000313" key="19">
    <source>
        <dbReference type="EMBL" id="TDP87458.1"/>
    </source>
</evidence>
<dbReference type="Pfam" id="PF08009">
    <property type="entry name" value="CDP-OH_P_tran_2"/>
    <property type="match status" value="1"/>
</dbReference>
<evidence type="ECO:0000256" key="4">
    <source>
        <dbReference type="ARBA" id="ARBA00013174"/>
    </source>
</evidence>
<evidence type="ECO:0000256" key="14">
    <source>
        <dbReference type="ARBA" id="ARBA00032361"/>
    </source>
</evidence>
<dbReference type="InterPro" id="IPR012616">
    <property type="entry name" value="CDP-OH_P_trans_C"/>
</dbReference>
<keyword evidence="12" id="KW-0594">Phospholipid biosynthesis</keyword>
<feature type="compositionally biased region" description="Basic and acidic residues" evidence="16">
    <location>
        <begin position="289"/>
        <end position="298"/>
    </location>
</feature>
<dbReference type="PROSITE" id="PS00379">
    <property type="entry name" value="CDP_ALCOHOL_P_TRANSF"/>
    <property type="match status" value="1"/>
</dbReference>
<dbReference type="InterPro" id="IPR000462">
    <property type="entry name" value="CDP-OH_P_trans"/>
</dbReference>
<comment type="caution">
    <text evidence="19">The sequence shown here is derived from an EMBL/GenBank/DDBJ whole genome shotgun (WGS) entry which is preliminary data.</text>
</comment>
<evidence type="ECO:0000256" key="3">
    <source>
        <dbReference type="ARBA" id="ARBA00010441"/>
    </source>
</evidence>
<evidence type="ECO:0000256" key="9">
    <source>
        <dbReference type="ARBA" id="ARBA00022989"/>
    </source>
</evidence>
<feature type="transmembrane region" description="Helical" evidence="17">
    <location>
        <begin position="181"/>
        <end position="203"/>
    </location>
</feature>
<feature type="region of interest" description="Disordered" evidence="16">
    <location>
        <begin position="265"/>
        <end position="298"/>
    </location>
</feature>
<keyword evidence="6" id="KW-0444">Lipid biosynthesis</keyword>
<dbReference type="RefSeq" id="WP_126535420.1">
    <property type="nucleotide sequence ID" value="NZ_BSPM01000008.1"/>
</dbReference>
<dbReference type="Pfam" id="PF01066">
    <property type="entry name" value="CDP-OH_P_transf"/>
    <property type="match status" value="1"/>
</dbReference>
<feature type="transmembrane region" description="Helical" evidence="17">
    <location>
        <begin position="146"/>
        <end position="169"/>
    </location>
</feature>
<dbReference type="GO" id="GO:0008654">
    <property type="term" value="P:phospholipid biosynthetic process"/>
    <property type="evidence" value="ECO:0007669"/>
    <property type="project" value="UniProtKB-KW"/>
</dbReference>
<accession>A0A4V3CWS1</accession>
<keyword evidence="11 17" id="KW-0472">Membrane</keyword>
<evidence type="ECO:0000259" key="18">
    <source>
        <dbReference type="Pfam" id="PF08009"/>
    </source>
</evidence>
<dbReference type="PANTHER" id="PTHR14269">
    <property type="entry name" value="CDP-DIACYLGLYCEROL--GLYCEROL-3-PHOSPHATE 3-PHOSPHATIDYLTRANSFERASE-RELATED"/>
    <property type="match status" value="1"/>
</dbReference>
<feature type="domain" description="CDP-alcohol phosphatidyltransferase C-terminal" evidence="18">
    <location>
        <begin position="215"/>
        <end position="250"/>
    </location>
</feature>
<evidence type="ECO:0000256" key="11">
    <source>
        <dbReference type="ARBA" id="ARBA00023136"/>
    </source>
</evidence>
<dbReference type="GO" id="GO:0012505">
    <property type="term" value="C:endomembrane system"/>
    <property type="evidence" value="ECO:0007669"/>
    <property type="project" value="UniProtKB-SubCell"/>
</dbReference>
<dbReference type="OrthoDB" id="9777147at2"/>
<evidence type="ECO:0000256" key="5">
    <source>
        <dbReference type="ARBA" id="ARBA00017171"/>
    </source>
</evidence>
<dbReference type="GO" id="GO:0016020">
    <property type="term" value="C:membrane"/>
    <property type="evidence" value="ECO:0007669"/>
    <property type="project" value="InterPro"/>
</dbReference>
<dbReference type="EC" id="2.7.8.8" evidence="4"/>
<keyword evidence="8 17" id="KW-0812">Transmembrane</keyword>